<dbReference type="Proteomes" id="UP000887572">
    <property type="component" value="Unplaced"/>
</dbReference>
<protein>
    <submittedName>
        <fullName evidence="2">Uncharacterized protein</fullName>
    </submittedName>
</protein>
<accession>A0A914H7N6</accession>
<name>A0A914H7N6_GLORO</name>
<evidence type="ECO:0000313" key="1">
    <source>
        <dbReference type="Proteomes" id="UP000887572"/>
    </source>
</evidence>
<sequence>MQLLFFAELIVSSSEEGYPTFAPQTFAAQTFAAQTFAATAKIRHLRLDICDICGPTFAAPVKIRHLRPDISPIFQYF</sequence>
<organism evidence="1 2">
    <name type="scientific">Globodera rostochiensis</name>
    <name type="common">Golden nematode worm</name>
    <name type="synonym">Heterodera rostochiensis</name>
    <dbReference type="NCBI Taxonomy" id="31243"/>
    <lineage>
        <taxon>Eukaryota</taxon>
        <taxon>Metazoa</taxon>
        <taxon>Ecdysozoa</taxon>
        <taxon>Nematoda</taxon>
        <taxon>Chromadorea</taxon>
        <taxon>Rhabditida</taxon>
        <taxon>Tylenchina</taxon>
        <taxon>Tylenchomorpha</taxon>
        <taxon>Tylenchoidea</taxon>
        <taxon>Heteroderidae</taxon>
        <taxon>Heteroderinae</taxon>
        <taxon>Globodera</taxon>
    </lineage>
</organism>
<evidence type="ECO:0000313" key="2">
    <source>
        <dbReference type="WBParaSite" id="Gr19_v10_g13976.t1"/>
    </source>
</evidence>
<proteinExistence type="predicted"/>
<dbReference type="WBParaSite" id="Gr19_v10_g13976.t1">
    <property type="protein sequence ID" value="Gr19_v10_g13976.t1"/>
    <property type="gene ID" value="Gr19_v10_g13976"/>
</dbReference>
<dbReference type="AlphaFoldDB" id="A0A914H7N6"/>
<keyword evidence="1" id="KW-1185">Reference proteome</keyword>
<reference evidence="2" key="1">
    <citation type="submission" date="2022-11" db="UniProtKB">
        <authorList>
            <consortium name="WormBaseParasite"/>
        </authorList>
    </citation>
    <scope>IDENTIFICATION</scope>
</reference>